<dbReference type="Pfam" id="PF01933">
    <property type="entry name" value="CofD"/>
    <property type="match status" value="1"/>
</dbReference>
<evidence type="ECO:0000313" key="3">
    <source>
        <dbReference type="EMBL" id="MFD1717487.1"/>
    </source>
</evidence>
<name>A0ABW4L3L3_9MICO</name>
<dbReference type="NCBIfam" id="TIGR01819">
    <property type="entry name" value="F420_cofD"/>
    <property type="match status" value="1"/>
</dbReference>
<protein>
    <submittedName>
        <fullName evidence="3">2-phospho-L-lactate transferase</fullName>
        <ecNumber evidence="3">2.7.8.28</ecNumber>
    </submittedName>
</protein>
<dbReference type="InterPro" id="IPR038136">
    <property type="entry name" value="CofD-like_dom_sf"/>
</dbReference>
<dbReference type="InterPro" id="IPR010115">
    <property type="entry name" value="FbiA/CofD"/>
</dbReference>
<accession>A0ABW4L3L3</accession>
<dbReference type="EMBL" id="JBHUEE010000002">
    <property type="protein sequence ID" value="MFD1717487.1"/>
    <property type="molecule type" value="Genomic_DNA"/>
</dbReference>
<dbReference type="PANTHER" id="PTHR43007">
    <property type="entry name" value="2-PHOSPHO-L-LACTATE TRANSFERASE"/>
    <property type="match status" value="1"/>
</dbReference>
<dbReference type="HAMAP" id="MF_01257">
    <property type="entry name" value="CofD"/>
    <property type="match status" value="1"/>
</dbReference>
<dbReference type="PANTHER" id="PTHR43007:SF1">
    <property type="entry name" value="2-PHOSPHO-L-LACTATE TRANSFERASE"/>
    <property type="match status" value="1"/>
</dbReference>
<dbReference type="RefSeq" id="WP_388003809.1">
    <property type="nucleotide sequence ID" value="NZ_JBHUEE010000002.1"/>
</dbReference>
<dbReference type="SUPFAM" id="SSF142338">
    <property type="entry name" value="CofD-like"/>
    <property type="match status" value="1"/>
</dbReference>
<dbReference type="EC" id="2.7.8.28" evidence="3"/>
<dbReference type="Proteomes" id="UP001597277">
    <property type="component" value="Unassembled WGS sequence"/>
</dbReference>
<dbReference type="Gene3D" id="3.40.50.10680">
    <property type="entry name" value="CofD-like domains"/>
    <property type="match status" value="1"/>
</dbReference>
<evidence type="ECO:0000256" key="2">
    <source>
        <dbReference type="ARBA" id="ARBA00022842"/>
    </source>
</evidence>
<keyword evidence="4" id="KW-1185">Reference proteome</keyword>
<dbReference type="CDD" id="cd07186">
    <property type="entry name" value="CofD_like"/>
    <property type="match status" value="1"/>
</dbReference>
<proteinExistence type="inferred from homology"/>
<sequence length="310" mass="32360">MHKSPSVTLLAGGVGGARLAHGLAGALAQPEDLTVVGNTGDDDVIYGLHVSPDLDTVMYTLAGIADPQAGWGVAGDTTATLETLGRLGVPTWFRVGDQDFATHIARTARLRAGEPLSEVTDALRAALGVRSRLLPMSDQPVATRIETAEGTLDFQEYFVARRHRDPVRAVTFDGVDEAAPAPGVLDAIYSADVLVLAPSNPFVSIAPILAVPGVQDALTTTQARRVGVSPIVGGRAIKGPAAAMLEAMGHEVSALGVARLWADILDVLAIDSVDAHLAPAIEELGLRPLVTGTVMGDQLDRERLARELIA</sequence>
<evidence type="ECO:0000313" key="4">
    <source>
        <dbReference type="Proteomes" id="UP001597277"/>
    </source>
</evidence>
<evidence type="ECO:0000256" key="1">
    <source>
        <dbReference type="ARBA" id="ARBA00022679"/>
    </source>
</evidence>
<organism evidence="3 4">
    <name type="scientific">Georgenia deserti</name>
    <dbReference type="NCBI Taxonomy" id="2093781"/>
    <lineage>
        <taxon>Bacteria</taxon>
        <taxon>Bacillati</taxon>
        <taxon>Actinomycetota</taxon>
        <taxon>Actinomycetes</taxon>
        <taxon>Micrococcales</taxon>
        <taxon>Bogoriellaceae</taxon>
        <taxon>Georgenia</taxon>
    </lineage>
</organism>
<dbReference type="GO" id="GO:0043743">
    <property type="term" value="F:LPPG:FO 2-phospho-L-lactate transferase activity"/>
    <property type="evidence" value="ECO:0007669"/>
    <property type="project" value="UniProtKB-EC"/>
</dbReference>
<comment type="caution">
    <text evidence="3">The sequence shown here is derived from an EMBL/GenBank/DDBJ whole genome shotgun (WGS) entry which is preliminary data.</text>
</comment>
<reference evidence="4" key="1">
    <citation type="journal article" date="2019" name="Int. J. Syst. Evol. Microbiol.">
        <title>The Global Catalogue of Microorganisms (GCM) 10K type strain sequencing project: providing services to taxonomists for standard genome sequencing and annotation.</title>
        <authorList>
            <consortium name="The Broad Institute Genomics Platform"/>
            <consortium name="The Broad Institute Genome Sequencing Center for Infectious Disease"/>
            <person name="Wu L."/>
            <person name="Ma J."/>
        </authorList>
    </citation>
    <scope>NUCLEOTIDE SEQUENCE [LARGE SCALE GENOMIC DNA]</scope>
    <source>
        <strain evidence="4">JCM 17130</strain>
    </source>
</reference>
<keyword evidence="1 3" id="KW-0808">Transferase</keyword>
<gene>
    <name evidence="3" type="primary">cofD</name>
    <name evidence="3" type="ORF">ACFSE6_06550</name>
</gene>
<dbReference type="InterPro" id="IPR002882">
    <property type="entry name" value="CofD"/>
</dbReference>
<keyword evidence="2" id="KW-0460">Magnesium</keyword>
<dbReference type="Gene3D" id="1.10.8.240">
    <property type="entry name" value="CofD-like domain"/>
    <property type="match status" value="1"/>
</dbReference>